<dbReference type="AlphaFoldDB" id="A0A7W8K290"/>
<dbReference type="Proteomes" id="UP000552709">
    <property type="component" value="Unassembled WGS sequence"/>
</dbReference>
<evidence type="ECO:0000313" key="2">
    <source>
        <dbReference type="Proteomes" id="UP000552709"/>
    </source>
</evidence>
<accession>A0A7W8K290</accession>
<protein>
    <submittedName>
        <fullName evidence="1">Formate dehydrogenase maturation protein FdhE</fullName>
    </submittedName>
</protein>
<proteinExistence type="predicted"/>
<reference evidence="1 2" key="1">
    <citation type="submission" date="2020-08" db="EMBL/GenBank/DDBJ databases">
        <title>Genomic Encyclopedia of Type Strains, Phase IV (KMG-IV): sequencing the most valuable type-strain genomes for metagenomic binning, comparative biology and taxonomic classification.</title>
        <authorList>
            <person name="Goeker M."/>
        </authorList>
    </citation>
    <scope>NUCLEOTIDE SEQUENCE [LARGE SCALE GENOMIC DNA]</scope>
    <source>
        <strain evidence="1 2">DSM 27939</strain>
    </source>
</reference>
<keyword evidence="2" id="KW-1185">Reference proteome</keyword>
<organism evidence="1 2">
    <name type="scientific">Deinococcus humi</name>
    <dbReference type="NCBI Taxonomy" id="662880"/>
    <lineage>
        <taxon>Bacteria</taxon>
        <taxon>Thermotogati</taxon>
        <taxon>Deinococcota</taxon>
        <taxon>Deinococci</taxon>
        <taxon>Deinococcales</taxon>
        <taxon>Deinococcaceae</taxon>
        <taxon>Deinococcus</taxon>
    </lineage>
</organism>
<gene>
    <name evidence="1" type="ORF">HNQ08_005305</name>
</gene>
<evidence type="ECO:0000313" key="1">
    <source>
        <dbReference type="EMBL" id="MBB5366176.1"/>
    </source>
</evidence>
<name>A0A7W8K290_9DEIO</name>
<dbReference type="EMBL" id="JACHFL010000029">
    <property type="protein sequence ID" value="MBB5366176.1"/>
    <property type="molecule type" value="Genomic_DNA"/>
</dbReference>
<comment type="caution">
    <text evidence="1">The sequence shown here is derived from an EMBL/GenBank/DDBJ whole genome shotgun (WGS) entry which is preliminary data.</text>
</comment>
<sequence length="105" mass="12066">MGYCREHLCPKCGYKAVVSGGPDVGMAMRYTLTISCRDCQDLYDVGWLDPKFVTDPEGQSSFQWKQLRLRCPEDARHQWEPYTGHCPVCSSTLQINEEGEGYHWD</sequence>